<keyword evidence="7 13" id="KW-0805">Transcription regulation</keyword>
<evidence type="ECO:0000256" key="14">
    <source>
        <dbReference type="SAM" id="MobiDB-lite"/>
    </source>
</evidence>
<feature type="region of interest" description="Disordered" evidence="14">
    <location>
        <begin position="627"/>
        <end position="714"/>
    </location>
</feature>
<dbReference type="SMART" id="SM00398">
    <property type="entry name" value="HMG"/>
    <property type="match status" value="1"/>
</dbReference>
<name>A0A8X6F1E1_TRICU</name>
<dbReference type="GO" id="GO:0031491">
    <property type="term" value="F:nucleosome binding"/>
    <property type="evidence" value="ECO:0007669"/>
    <property type="project" value="TreeGrafter"/>
</dbReference>
<evidence type="ECO:0000256" key="3">
    <source>
        <dbReference type="ARBA" id="ARBA00016104"/>
    </source>
</evidence>
<evidence type="ECO:0000259" key="15">
    <source>
        <dbReference type="PROSITE" id="PS50118"/>
    </source>
</evidence>
<keyword evidence="10 13" id="KW-0234">DNA repair</keyword>
<dbReference type="CDD" id="cd13231">
    <property type="entry name" value="PH2_SSRP1-like"/>
    <property type="match status" value="1"/>
</dbReference>
<accession>A0A8X6F1E1</accession>
<dbReference type="Gene3D" id="2.30.29.30">
    <property type="entry name" value="Pleckstrin-homology domain (PH domain)/Phosphotyrosine-binding domain (PTB)"/>
    <property type="match status" value="2"/>
</dbReference>
<dbReference type="PANTHER" id="PTHR45849">
    <property type="entry name" value="FACT COMPLEX SUBUNIT SSRP1"/>
    <property type="match status" value="1"/>
</dbReference>
<dbReference type="GO" id="GO:0006281">
    <property type="term" value="P:DNA repair"/>
    <property type="evidence" value="ECO:0007669"/>
    <property type="project" value="UniProtKB-KW"/>
</dbReference>
<dbReference type="GO" id="GO:0003677">
    <property type="term" value="F:DNA binding"/>
    <property type="evidence" value="ECO:0007669"/>
    <property type="project" value="UniProtKB-UniRule"/>
</dbReference>
<comment type="similarity">
    <text evidence="2 13">Belongs to the SSRP1 family.</text>
</comment>
<comment type="caution">
    <text evidence="16">The sequence shown here is derived from an EMBL/GenBank/DDBJ whole genome shotgun (WGS) entry which is preliminary data.</text>
</comment>
<dbReference type="CDD" id="cd13230">
    <property type="entry name" value="PH1_SSRP1-like"/>
    <property type="match status" value="1"/>
</dbReference>
<dbReference type="PANTHER" id="PTHR45849:SF1">
    <property type="entry name" value="FACT COMPLEX SUBUNIT SSRP1"/>
    <property type="match status" value="1"/>
</dbReference>
<evidence type="ECO:0000256" key="10">
    <source>
        <dbReference type="ARBA" id="ARBA00023204"/>
    </source>
</evidence>
<dbReference type="GO" id="GO:0005730">
    <property type="term" value="C:nucleolus"/>
    <property type="evidence" value="ECO:0007669"/>
    <property type="project" value="UniProtKB-SubCell"/>
</dbReference>
<dbReference type="Pfam" id="PF03531">
    <property type="entry name" value="SSrecog"/>
    <property type="match status" value="1"/>
</dbReference>
<evidence type="ECO:0000256" key="9">
    <source>
        <dbReference type="ARBA" id="ARBA00023163"/>
    </source>
</evidence>
<dbReference type="GO" id="GO:0035101">
    <property type="term" value="C:FACT complex"/>
    <property type="evidence" value="ECO:0007669"/>
    <property type="project" value="TreeGrafter"/>
</dbReference>
<gene>
    <name evidence="16" type="primary">SSRP1</name>
    <name evidence="16" type="ORF">TNCT_374211</name>
</gene>
<dbReference type="InterPro" id="IPR024954">
    <property type="entry name" value="SSRP1_DD"/>
</dbReference>
<protein>
    <recommendedName>
        <fullName evidence="3 13">FACT complex subunit SSRP1</fullName>
    </recommendedName>
</protein>
<evidence type="ECO:0000256" key="7">
    <source>
        <dbReference type="ARBA" id="ARBA00023015"/>
    </source>
</evidence>
<proteinExistence type="inferred from homology"/>
<feature type="domain" description="HMG box" evidence="15">
    <location>
        <begin position="562"/>
        <end position="628"/>
    </location>
</feature>
<feature type="compositionally biased region" description="Basic residues" evidence="14">
    <location>
        <begin position="526"/>
        <end position="541"/>
    </location>
</feature>
<evidence type="ECO:0000256" key="6">
    <source>
        <dbReference type="ARBA" id="ARBA00022763"/>
    </source>
</evidence>
<dbReference type="PROSITE" id="PS50118">
    <property type="entry name" value="HMG_BOX_2"/>
    <property type="match status" value="1"/>
</dbReference>
<organism evidence="16 17">
    <name type="scientific">Trichonephila clavata</name>
    <name type="common">Joro spider</name>
    <name type="synonym">Nephila clavata</name>
    <dbReference type="NCBI Taxonomy" id="2740835"/>
    <lineage>
        <taxon>Eukaryota</taxon>
        <taxon>Metazoa</taxon>
        <taxon>Ecdysozoa</taxon>
        <taxon>Arthropoda</taxon>
        <taxon>Chelicerata</taxon>
        <taxon>Arachnida</taxon>
        <taxon>Araneae</taxon>
        <taxon>Araneomorphae</taxon>
        <taxon>Entelegynae</taxon>
        <taxon>Araneoidea</taxon>
        <taxon>Nephilidae</taxon>
        <taxon>Trichonephila</taxon>
    </lineage>
</organism>
<dbReference type="Pfam" id="PF00505">
    <property type="entry name" value="HMG_box"/>
    <property type="match status" value="1"/>
</dbReference>
<evidence type="ECO:0000313" key="17">
    <source>
        <dbReference type="Proteomes" id="UP000887116"/>
    </source>
</evidence>
<dbReference type="FunFam" id="2.30.29.30:FF:000119">
    <property type="entry name" value="FACT complex subunit SSRP1"/>
    <property type="match status" value="1"/>
</dbReference>
<dbReference type="Pfam" id="PF08512">
    <property type="entry name" value="Rttp106-like_middle"/>
    <property type="match status" value="1"/>
</dbReference>
<evidence type="ECO:0000256" key="8">
    <source>
        <dbReference type="ARBA" id="ARBA00023125"/>
    </source>
</evidence>
<reference evidence="16" key="1">
    <citation type="submission" date="2020-07" db="EMBL/GenBank/DDBJ databases">
        <title>Multicomponent nature underlies the extraordinary mechanical properties of spider dragline silk.</title>
        <authorList>
            <person name="Kono N."/>
            <person name="Nakamura H."/>
            <person name="Mori M."/>
            <person name="Yoshida Y."/>
            <person name="Ohtoshi R."/>
            <person name="Malay A.D."/>
            <person name="Moran D.A.P."/>
            <person name="Tomita M."/>
            <person name="Numata K."/>
            <person name="Arakawa K."/>
        </authorList>
    </citation>
    <scope>NUCLEOTIDE SEQUENCE</scope>
</reference>
<keyword evidence="9 13" id="KW-0804">Transcription</keyword>
<feature type="compositionally biased region" description="Acidic residues" evidence="14">
    <location>
        <begin position="696"/>
        <end position="714"/>
    </location>
</feature>
<dbReference type="Proteomes" id="UP000887116">
    <property type="component" value="Unassembled WGS sequence"/>
</dbReference>
<dbReference type="InterPro" id="IPR048993">
    <property type="entry name" value="SSRP1-like_PH1"/>
</dbReference>
<dbReference type="InterPro" id="IPR013719">
    <property type="entry name" value="RTT106/SPT16-like_middle_dom"/>
</dbReference>
<dbReference type="OrthoDB" id="498543at2759"/>
<dbReference type="FunFam" id="2.30.29.150:FF:000001">
    <property type="entry name" value="Fact complex subunit ssrp1"/>
    <property type="match status" value="1"/>
</dbReference>
<dbReference type="GO" id="GO:1902275">
    <property type="term" value="P:regulation of chromatin organization"/>
    <property type="evidence" value="ECO:0007669"/>
    <property type="project" value="TreeGrafter"/>
</dbReference>
<dbReference type="AlphaFoldDB" id="A0A8X6F1E1"/>
<feature type="DNA-binding region" description="HMG box" evidence="12">
    <location>
        <begin position="562"/>
        <end position="628"/>
    </location>
</feature>
<dbReference type="Pfam" id="PF17292">
    <property type="entry name" value="POB3_N"/>
    <property type="match status" value="1"/>
</dbReference>
<evidence type="ECO:0000256" key="5">
    <source>
        <dbReference type="ARBA" id="ARBA00022705"/>
    </source>
</evidence>
<dbReference type="GO" id="GO:0006260">
    <property type="term" value="P:DNA replication"/>
    <property type="evidence" value="ECO:0007669"/>
    <property type="project" value="UniProtKB-KW"/>
</dbReference>
<dbReference type="SMART" id="SM01287">
    <property type="entry name" value="Rtt106"/>
    <property type="match status" value="1"/>
</dbReference>
<dbReference type="GO" id="GO:0042393">
    <property type="term" value="F:histone binding"/>
    <property type="evidence" value="ECO:0007669"/>
    <property type="project" value="TreeGrafter"/>
</dbReference>
<dbReference type="SUPFAM" id="SSF50729">
    <property type="entry name" value="PH domain-like"/>
    <property type="match status" value="1"/>
</dbReference>
<keyword evidence="17" id="KW-1185">Reference proteome</keyword>
<dbReference type="Gene3D" id="2.30.29.150">
    <property type="match status" value="1"/>
</dbReference>
<comment type="function">
    <text evidence="13">Component of the FACT complex, a general chromatin factor that acts to reorganize nucleosomes. The FACT complex is involved in multiple processes that require DNA as a template such as mRNA elongation, DNA replication and DNA repair. During transcription elongation the FACT complex acts as a histone chaperone that both destabilizes and restores nucleosomal structure. It facilitates the passage of RNA polymerase II and transcription by promoting the dissociation of one histone H2A-H2B dimer from the nucleosome, then subsequently promotes the reestablishment of the nucleosome following the passage of RNA polymerase II.</text>
</comment>
<dbReference type="InterPro" id="IPR009071">
    <property type="entry name" value="HMG_box_dom"/>
</dbReference>
<dbReference type="InterPro" id="IPR050454">
    <property type="entry name" value="RTT106/SSRP1_HistChap/FACT"/>
</dbReference>
<dbReference type="InterPro" id="IPR011993">
    <property type="entry name" value="PH-like_dom_sf"/>
</dbReference>
<evidence type="ECO:0000256" key="12">
    <source>
        <dbReference type="PROSITE-ProRule" id="PRU00267"/>
    </source>
</evidence>
<sequence>MDFLEYPEILKEEKGGMIPGRLKLTNQTIIFKNNKTGKVDQIQASEIESIKWQRLAAAQGLRIMLQGGNMYRFCGFAETDHDKLGKFFQTNYEKELKNKEMCLKGWNWGTAKFQGSVLSFDVDKSTAFEVPLTNVSHCTSAKNEVTLEFHQNDDVPVSLMELRFHIPTDPMSSIDPVQAFVDNVLSKASIIQATGDAIVTFKELQCLTPRGRYDIKVFPTFIQLHGKTFDYKIPLTTILRLFLLPHKDNRQMFFVLSLDPPIKQGQTRYQFLILLFSKEEETTVDLSLSEEDIKEKYEDRLQKEMSGPTFEVISRVMKAIVQRKITVPGSFKGHSGTQAITCSYRAGNGLLYPLERGLIYVHKPPVHIRFDEIACVNFARSGGSTRSFDFEIEIKSGMVHTFSSIEKEEYGRLFDFVNSKKLRIKNCNLGLSTKEKPTYKEDLVDSDEEDEPDAYLQRVKAEGREREEGGGSTDEESSDESFAPEESGSEVAEEYDSNPPTSSDSDDDEEGSDKSSGAEYEAPKKVKEKKHKEPKKSKSAKTVKEPGMRKKRQKKERDENKPKRSPSAFILFLGDMREKIKKENPGITIKEIPKRAGEMWKETTDKSKWEEKAAELKKEYEKAMQEYNASGKAAAAAEKASKDQKTPKKDKDKKQSQATKSPTKSPGSFKSKEYISSSADSSDSEDKPLKKKKESDSDDDKMEIDEAASDSGSD</sequence>
<dbReference type="InterPro" id="IPR038167">
    <property type="entry name" value="SSRP1_sf"/>
</dbReference>
<dbReference type="FunFam" id="2.30.29.30:FF:000098">
    <property type="entry name" value="Fact complex subunit ssrp1"/>
    <property type="match status" value="1"/>
</dbReference>
<feature type="compositionally biased region" description="Low complexity" evidence="14">
    <location>
        <begin position="629"/>
        <end position="638"/>
    </location>
</feature>
<evidence type="ECO:0000256" key="4">
    <source>
        <dbReference type="ARBA" id="ARBA00022454"/>
    </source>
</evidence>
<evidence type="ECO:0000313" key="16">
    <source>
        <dbReference type="EMBL" id="GFQ67347.1"/>
    </source>
</evidence>
<dbReference type="FunFam" id="2.30.29.220:FF:000001">
    <property type="entry name" value="FACT complex subunit SSRP1"/>
    <property type="match status" value="1"/>
</dbReference>
<feature type="compositionally biased region" description="Acidic residues" evidence="14">
    <location>
        <begin position="473"/>
        <end position="496"/>
    </location>
</feature>
<dbReference type="SUPFAM" id="SSF47095">
    <property type="entry name" value="HMG-box"/>
    <property type="match status" value="1"/>
</dbReference>
<feature type="region of interest" description="Disordered" evidence="14">
    <location>
        <begin position="460"/>
        <end position="572"/>
    </location>
</feature>
<keyword evidence="8 12" id="KW-0238">DNA-binding</keyword>
<evidence type="ECO:0000256" key="2">
    <source>
        <dbReference type="ARBA" id="ARBA00010060"/>
    </source>
</evidence>
<comment type="subcellular location">
    <subcellularLocation>
        <location evidence="1">Nucleus</location>
        <location evidence="1">Nucleolus</location>
    </subcellularLocation>
    <subcellularLocation>
        <location evidence="13">Nucleus</location>
    </subcellularLocation>
    <subcellularLocation>
        <location evidence="13">Chromosome</location>
    </subcellularLocation>
</comment>
<dbReference type="Gene3D" id="2.30.29.220">
    <property type="entry name" value="Structure-specific recognition protein (SSRP1)"/>
    <property type="match status" value="1"/>
</dbReference>
<dbReference type="PRINTS" id="PR00887">
    <property type="entry name" value="SSRCOGNITION"/>
</dbReference>
<dbReference type="Pfam" id="PF21103">
    <property type="entry name" value="PH1_SSRP1-like"/>
    <property type="match status" value="1"/>
</dbReference>
<dbReference type="CDD" id="cd21994">
    <property type="entry name" value="HMG-box_SSRP1-like"/>
    <property type="match status" value="1"/>
</dbReference>
<feature type="compositionally biased region" description="Basic and acidic residues" evidence="14">
    <location>
        <begin position="460"/>
        <end position="469"/>
    </location>
</feature>
<keyword evidence="11 12" id="KW-0539">Nucleus</keyword>
<dbReference type="InterPro" id="IPR035417">
    <property type="entry name" value="SSRP1/POB3_N"/>
</dbReference>
<evidence type="ECO:0000256" key="11">
    <source>
        <dbReference type="ARBA" id="ARBA00023242"/>
    </source>
</evidence>
<evidence type="ECO:0000256" key="1">
    <source>
        <dbReference type="ARBA" id="ARBA00004604"/>
    </source>
</evidence>
<dbReference type="InterPro" id="IPR000969">
    <property type="entry name" value="SSRP1/POB3"/>
</dbReference>
<feature type="compositionally biased region" description="Basic and acidic residues" evidence="14">
    <location>
        <begin position="639"/>
        <end position="655"/>
    </location>
</feature>
<keyword evidence="6 13" id="KW-0227">DNA damage</keyword>
<evidence type="ECO:0000256" key="13">
    <source>
        <dbReference type="RuleBase" id="RU364013"/>
    </source>
</evidence>
<dbReference type="EMBL" id="BMAO01010453">
    <property type="protein sequence ID" value="GFQ67347.1"/>
    <property type="molecule type" value="Genomic_DNA"/>
</dbReference>
<keyword evidence="4 13" id="KW-0158">Chromosome</keyword>
<dbReference type="InterPro" id="IPR036910">
    <property type="entry name" value="HMG_box_dom_sf"/>
</dbReference>
<dbReference type="Gene3D" id="1.10.30.10">
    <property type="entry name" value="High mobility group box domain"/>
    <property type="match status" value="1"/>
</dbReference>
<keyword evidence="5 13" id="KW-0235">DNA replication</keyword>